<evidence type="ECO:0000256" key="1">
    <source>
        <dbReference type="SAM" id="MobiDB-lite"/>
    </source>
</evidence>
<keyword evidence="3" id="KW-1185">Reference proteome</keyword>
<feature type="region of interest" description="Disordered" evidence="1">
    <location>
        <begin position="344"/>
        <end position="366"/>
    </location>
</feature>
<dbReference type="PANTHER" id="PTHR38166">
    <property type="entry name" value="C2H2-TYPE DOMAIN-CONTAINING PROTEIN-RELATED"/>
    <property type="match status" value="1"/>
</dbReference>
<dbReference type="AlphaFoldDB" id="A0AA39ZIF6"/>
<accession>A0AA39ZIF6</accession>
<dbReference type="EMBL" id="JAULSY010000019">
    <property type="protein sequence ID" value="KAK0671635.1"/>
    <property type="molecule type" value="Genomic_DNA"/>
</dbReference>
<dbReference type="Proteomes" id="UP001174997">
    <property type="component" value="Unassembled WGS sequence"/>
</dbReference>
<evidence type="ECO:0000313" key="2">
    <source>
        <dbReference type="EMBL" id="KAK0671635.1"/>
    </source>
</evidence>
<proteinExistence type="predicted"/>
<feature type="region of interest" description="Disordered" evidence="1">
    <location>
        <begin position="22"/>
        <end position="64"/>
    </location>
</feature>
<dbReference type="PANTHER" id="PTHR38166:SF1">
    <property type="entry name" value="C2H2-TYPE DOMAIN-CONTAINING PROTEIN"/>
    <property type="match status" value="1"/>
</dbReference>
<protein>
    <recommendedName>
        <fullName evidence="4">C2H2-type domain-containing protein</fullName>
    </recommendedName>
</protein>
<evidence type="ECO:0000313" key="3">
    <source>
        <dbReference type="Proteomes" id="UP001174997"/>
    </source>
</evidence>
<evidence type="ECO:0008006" key="4">
    <source>
        <dbReference type="Google" id="ProtNLM"/>
    </source>
</evidence>
<sequence length="366" mass="41578">MPQINREKATLIRDRGDASLALRVRYKHEHSPMPSPMRKRPRPENDDDFSSPSDSDGSSDLEDVLDSDWDINSAEGFIPPQLTKDLEGFSHQIANEILPTLLRYMESARYITPPTHRIPSRKRLKTFSSAPPRSLFLETQDPSDLSTILILRIHGYFPLACPCSISNPSLHGSCNLQHHLRSISEVVEHLIKHHPNPFYCPICSQSFPNEPICDSHIRMRACKPRRLDIVKGVSHSTLREIIRHDKPHLPEEDRWRRIYKILFPGKKPPERGAAYLSHGLPLAVAMARDYWEQQGRTIVGEYLARIGSDTSVPKPGDEGVSMLYDTTGKEVVGLVIAHYARKDSETGEVDDGSDEDRWVTVKEEQD</sequence>
<name>A0AA39ZIF6_9PEZI</name>
<comment type="caution">
    <text evidence="2">The sequence shown here is derived from an EMBL/GenBank/DDBJ whole genome shotgun (WGS) entry which is preliminary data.</text>
</comment>
<feature type="compositionally biased region" description="Basic and acidic residues" evidence="1">
    <location>
        <begin position="355"/>
        <end position="366"/>
    </location>
</feature>
<gene>
    <name evidence="2" type="ORF">QBC41DRAFT_300324</name>
</gene>
<reference evidence="2" key="1">
    <citation type="submission" date="2023-06" db="EMBL/GenBank/DDBJ databases">
        <title>Genome-scale phylogeny and comparative genomics of the fungal order Sordariales.</title>
        <authorList>
            <consortium name="Lawrence Berkeley National Laboratory"/>
            <person name="Hensen N."/>
            <person name="Bonometti L."/>
            <person name="Westerberg I."/>
            <person name="Brannstrom I.O."/>
            <person name="Guillou S."/>
            <person name="Cros-Aarteil S."/>
            <person name="Calhoun S."/>
            <person name="Haridas S."/>
            <person name="Kuo A."/>
            <person name="Mondo S."/>
            <person name="Pangilinan J."/>
            <person name="Riley R."/>
            <person name="Labutti K."/>
            <person name="Andreopoulos B."/>
            <person name="Lipzen A."/>
            <person name="Chen C."/>
            <person name="Yanf M."/>
            <person name="Daum C."/>
            <person name="Ng V."/>
            <person name="Clum A."/>
            <person name="Steindorff A."/>
            <person name="Ohm R."/>
            <person name="Martin F."/>
            <person name="Silar P."/>
            <person name="Natvig D."/>
            <person name="Lalanne C."/>
            <person name="Gautier V."/>
            <person name="Ament-Velasquez S.L."/>
            <person name="Kruys A."/>
            <person name="Hutchinson M.I."/>
            <person name="Powell A.J."/>
            <person name="Barry K."/>
            <person name="Miller A.N."/>
            <person name="Grigoriev I.V."/>
            <person name="Debuchy R."/>
            <person name="Gladieux P."/>
            <person name="Thoren M.H."/>
            <person name="Johannesson H."/>
        </authorList>
    </citation>
    <scope>NUCLEOTIDE SEQUENCE</scope>
    <source>
        <strain evidence="2">CBS 307.81</strain>
    </source>
</reference>
<organism evidence="2 3">
    <name type="scientific">Cercophora samala</name>
    <dbReference type="NCBI Taxonomy" id="330535"/>
    <lineage>
        <taxon>Eukaryota</taxon>
        <taxon>Fungi</taxon>
        <taxon>Dikarya</taxon>
        <taxon>Ascomycota</taxon>
        <taxon>Pezizomycotina</taxon>
        <taxon>Sordariomycetes</taxon>
        <taxon>Sordariomycetidae</taxon>
        <taxon>Sordariales</taxon>
        <taxon>Lasiosphaeriaceae</taxon>
        <taxon>Cercophora</taxon>
    </lineage>
</organism>